<feature type="domain" description="Lyase catalytic" evidence="9">
    <location>
        <begin position="231"/>
        <end position="571"/>
    </location>
</feature>
<dbReference type="SUPFAM" id="SSF74650">
    <property type="entry name" value="Galactose mutarotase-like"/>
    <property type="match status" value="1"/>
</dbReference>
<dbReference type="RefSeq" id="WP_073101045.1">
    <property type="nucleotide sequence ID" value="NZ_QOVL01000030.1"/>
</dbReference>
<dbReference type="Pfam" id="PF09093">
    <property type="entry name" value="Lyase_catalyt"/>
    <property type="match status" value="1"/>
</dbReference>
<organism evidence="10 11">
    <name type="scientific">Leeuwenhoekiella marinoflava</name>
    <dbReference type="NCBI Taxonomy" id="988"/>
    <lineage>
        <taxon>Bacteria</taxon>
        <taxon>Pseudomonadati</taxon>
        <taxon>Bacteroidota</taxon>
        <taxon>Flavobacteriia</taxon>
        <taxon>Flavobacteriales</taxon>
        <taxon>Flavobacteriaceae</taxon>
        <taxon>Leeuwenhoekiella</taxon>
    </lineage>
</organism>
<evidence type="ECO:0000256" key="1">
    <source>
        <dbReference type="ARBA" id="ARBA00001913"/>
    </source>
</evidence>
<dbReference type="Gene3D" id="2.70.98.10">
    <property type="match status" value="1"/>
</dbReference>
<dbReference type="AlphaFoldDB" id="A0A4Q0P5H2"/>
<dbReference type="SUPFAM" id="SSF48230">
    <property type="entry name" value="Chondroitin AC/alginate lyase"/>
    <property type="match status" value="1"/>
</dbReference>
<sequence length="1021" mass="116376">MFKNSFLFGFLFLILMECNPGLYAQDTTPVKLQFENPEVLLQFDKDANSKIALSDTHYHFGKKSLQWVFKKSSYLQTHNFKILSEAESPLAYGDYFPNSPTVVLSIYNEQIQAGSLRISYGDQANQEEVWFDIPLNFTGWRTVWVPFYEMQGNAPQPNTQINFTSFKIQAIDVVEGRVFLDDLVFSQYQDDRYAYPDFLVPFIKKNFAPERDHWMPSLAYYDNILKLPVKSLSQSRQAELDTIEARLQARLKSADTLDDKLAYVTQVYQELALVEGETIKGRPITFRNSETYFDETPKYDEDYIEVHRFGQIMSQLAQIYSVSDAVTQAKIADYFTTATRYFLDQGWQAGASGGTRHHIGYSLEDIAVAFFIMRKPLEEAQLLNEVGASMQWVFNLGKILADEKDFVANIDYFNTQSFYHLMIIYMRTDPEQIAALLEHYSKYMSITLAQDDAHGVFKVDGTSWHHGGHYPAYGMGAFKNLPKVFRTLAGTYFQIGTAGHKNFKKALLTTRLYSNTYDFGFANAGRHPLEDNSIKFLQPQFLDMVFSGNPEHTAKVDADFGSAYLRLWGNEDAKNKEVLTNHYNLKPEQLPGYHTLPYAATAIHRRNTWAAILKGYSKYVWASEIYIASNRYGRYPANGTIQLLSEKGEEQSGYSQLGWDWNRYPGATIINLPLDNLESDLSLLMFKSNQTFAGAVQQDDNGIFAMILDESTGSNADGQRGAYGFSGKLKAHKSVFSFGEKLICIGSDISSVDANHDVETVLFQNNLEYATQQPFSKYTGTLDKSPIDTHWETTKQSDWLIDAFGNAYHILSDNSVHLKQGHQQSYHNKYSINTGKMNPKGNGVKETEGDYAVAWINHGKAPQQANYQYVIYPFISKERIKSIQTGAFKDVSFKIKRADTQAHIVYDKISQSTGYAIYDTSLYLKEELLQKVSLPSLILIKEVDKKTRQINIVQPDLNFYNKTGDYTNGLSHPLPLKFNLKGKWNIVNKTKEVSIKYSKMNTIVGVNSTHGKTYDYIFVKN</sequence>
<feature type="signal peptide" evidence="6">
    <location>
        <begin position="1"/>
        <end position="24"/>
    </location>
</feature>
<evidence type="ECO:0000256" key="4">
    <source>
        <dbReference type="ARBA" id="ARBA00022837"/>
    </source>
</evidence>
<dbReference type="Proteomes" id="UP000290608">
    <property type="component" value="Unassembled WGS sequence"/>
</dbReference>
<dbReference type="InterPro" id="IPR039174">
    <property type="entry name" value="Chondroitin_ABC_lyase"/>
</dbReference>
<evidence type="ECO:0000256" key="3">
    <source>
        <dbReference type="ARBA" id="ARBA00011245"/>
    </source>
</evidence>
<feature type="domain" description="Polysaccharide lyase family 8 central" evidence="7">
    <location>
        <begin position="601"/>
        <end position="875"/>
    </location>
</feature>
<evidence type="ECO:0000256" key="5">
    <source>
        <dbReference type="ARBA" id="ARBA00023239"/>
    </source>
</evidence>
<dbReference type="Gene3D" id="2.60.220.10">
    <property type="entry name" value="Polysaccharide lyase family 8-like, C-terminal"/>
    <property type="match status" value="1"/>
</dbReference>
<dbReference type="InterPro" id="IPR014718">
    <property type="entry name" value="GH-type_carb-bd"/>
</dbReference>
<dbReference type="SUPFAM" id="SSF49785">
    <property type="entry name" value="Galactose-binding domain-like"/>
    <property type="match status" value="1"/>
</dbReference>
<evidence type="ECO:0000259" key="7">
    <source>
        <dbReference type="Pfam" id="PF02278"/>
    </source>
</evidence>
<evidence type="ECO:0000256" key="2">
    <source>
        <dbReference type="ARBA" id="ARBA00006699"/>
    </source>
</evidence>
<keyword evidence="4" id="KW-0106">Calcium</keyword>
<dbReference type="Gene3D" id="1.50.10.100">
    <property type="entry name" value="Chondroitin AC/alginate lyase"/>
    <property type="match status" value="1"/>
</dbReference>
<comment type="similarity">
    <text evidence="2">Belongs to the polysaccharide lyase 8 family.</text>
</comment>
<accession>A0A4Q0P5H2</accession>
<dbReference type="GO" id="GO:0005975">
    <property type="term" value="P:carbohydrate metabolic process"/>
    <property type="evidence" value="ECO:0007669"/>
    <property type="project" value="InterPro"/>
</dbReference>
<dbReference type="SUPFAM" id="SSF49863">
    <property type="entry name" value="Hyaluronate lyase-like, C-terminal domain"/>
    <property type="match status" value="1"/>
</dbReference>
<dbReference type="STRING" id="1122159.SAMN02745246_03975"/>
<dbReference type="PANTHER" id="PTHR37322:SF3">
    <property type="entry name" value="CHONDROITIN SULFATE ABC EXOLYASE"/>
    <property type="match status" value="1"/>
</dbReference>
<feature type="domain" description="Lyase N-terminal" evidence="8">
    <location>
        <begin position="32"/>
        <end position="202"/>
    </location>
</feature>
<dbReference type="GO" id="GO:0030246">
    <property type="term" value="F:carbohydrate binding"/>
    <property type="evidence" value="ECO:0007669"/>
    <property type="project" value="InterPro"/>
</dbReference>
<dbReference type="InterPro" id="IPR003159">
    <property type="entry name" value="Lyase_8_central_dom"/>
</dbReference>
<keyword evidence="5 10" id="KW-0456">Lyase</keyword>
<dbReference type="InterPro" id="IPR011071">
    <property type="entry name" value="Lyase_8-like_C"/>
</dbReference>
<comment type="cofactor">
    <cofactor evidence="1">
        <name>Ca(2+)</name>
        <dbReference type="ChEBI" id="CHEBI:29108"/>
    </cofactor>
</comment>
<dbReference type="InterPro" id="IPR008929">
    <property type="entry name" value="Chondroitin_lyas"/>
</dbReference>
<gene>
    <name evidence="10" type="ORF">DSL99_3987</name>
</gene>
<dbReference type="InterPro" id="IPR015177">
    <property type="entry name" value="Lyase_catalyt"/>
</dbReference>
<evidence type="ECO:0000259" key="8">
    <source>
        <dbReference type="Pfam" id="PF09092"/>
    </source>
</evidence>
<dbReference type="Pfam" id="PF09092">
    <property type="entry name" value="Lyase_N"/>
    <property type="match status" value="1"/>
</dbReference>
<dbReference type="PANTHER" id="PTHR37322">
    <property type="match status" value="1"/>
</dbReference>
<dbReference type="InterPro" id="IPR015176">
    <property type="entry name" value="Lyase_N"/>
</dbReference>
<comment type="caution">
    <text evidence="10">The sequence shown here is derived from an EMBL/GenBank/DDBJ whole genome shotgun (WGS) entry which is preliminary data.</text>
</comment>
<evidence type="ECO:0000259" key="9">
    <source>
        <dbReference type="Pfam" id="PF09093"/>
    </source>
</evidence>
<feature type="chain" id="PRO_5020675087" evidence="6">
    <location>
        <begin position="25"/>
        <end position="1021"/>
    </location>
</feature>
<comment type="subunit">
    <text evidence="3">Monomer.</text>
</comment>
<protein>
    <submittedName>
        <fullName evidence="10">Lyase family enzyme</fullName>
    </submittedName>
</protein>
<dbReference type="GO" id="GO:0006027">
    <property type="term" value="P:glycosaminoglycan catabolic process"/>
    <property type="evidence" value="ECO:0007669"/>
    <property type="project" value="InterPro"/>
</dbReference>
<evidence type="ECO:0000313" key="10">
    <source>
        <dbReference type="EMBL" id="RXG21877.1"/>
    </source>
</evidence>
<name>A0A4Q0P5H2_9FLAO</name>
<dbReference type="InterPro" id="IPR008979">
    <property type="entry name" value="Galactose-bd-like_sf"/>
</dbReference>
<dbReference type="Pfam" id="PF02278">
    <property type="entry name" value="Lyase_8"/>
    <property type="match status" value="1"/>
</dbReference>
<evidence type="ECO:0000256" key="6">
    <source>
        <dbReference type="SAM" id="SignalP"/>
    </source>
</evidence>
<dbReference type="InterPro" id="IPR011013">
    <property type="entry name" value="Gal_mutarotase_sf_dom"/>
</dbReference>
<dbReference type="EMBL" id="QOVL01000030">
    <property type="protein sequence ID" value="RXG21877.1"/>
    <property type="molecule type" value="Genomic_DNA"/>
</dbReference>
<proteinExistence type="inferred from homology"/>
<evidence type="ECO:0000313" key="11">
    <source>
        <dbReference type="Proteomes" id="UP000290608"/>
    </source>
</evidence>
<dbReference type="GO" id="GO:0016837">
    <property type="term" value="F:carbon-oxygen lyase activity, acting on polysaccharides"/>
    <property type="evidence" value="ECO:0007669"/>
    <property type="project" value="UniProtKB-ARBA"/>
</dbReference>
<keyword evidence="6" id="KW-0732">Signal</keyword>
<reference evidence="10 11" key="1">
    <citation type="submission" date="2018-07" db="EMBL/GenBank/DDBJ databases">
        <title>Leeuwenhoekiella genomics.</title>
        <authorList>
            <person name="Tahon G."/>
            <person name="Willems A."/>
        </authorList>
    </citation>
    <scope>NUCLEOTIDE SEQUENCE [LARGE SCALE GENOMIC DNA]</scope>
    <source>
        <strain evidence="10 11">LMG 1345</strain>
    </source>
</reference>
<dbReference type="GO" id="GO:0005576">
    <property type="term" value="C:extracellular region"/>
    <property type="evidence" value="ECO:0007669"/>
    <property type="project" value="InterPro"/>
</dbReference>
<dbReference type="Gene3D" id="2.60.120.430">
    <property type="entry name" value="Galactose-binding lectin"/>
    <property type="match status" value="1"/>
</dbReference>